<name>A0A804KDL6_MUSAM</name>
<reference evidence="2" key="1">
    <citation type="submission" date="2021-03" db="EMBL/GenBank/DDBJ databases">
        <authorList>
            <consortium name="Genoscope - CEA"/>
            <person name="William W."/>
        </authorList>
    </citation>
    <scope>NUCLEOTIDE SEQUENCE</scope>
    <source>
        <strain evidence="2">Doubled-haploid Pahang</strain>
    </source>
</reference>
<reference evidence="3" key="2">
    <citation type="submission" date="2021-05" db="UniProtKB">
        <authorList>
            <consortium name="EnsemblPlants"/>
        </authorList>
    </citation>
    <scope>IDENTIFICATION</scope>
    <source>
        <strain evidence="3">subsp. malaccensis</strain>
    </source>
</reference>
<evidence type="ECO:0000256" key="1">
    <source>
        <dbReference type="SAM" id="MobiDB-lite"/>
    </source>
</evidence>
<protein>
    <submittedName>
        <fullName evidence="2">(wild Malaysian banana) hypothetical protein</fullName>
    </submittedName>
</protein>
<dbReference type="Proteomes" id="UP000012960">
    <property type="component" value="Unplaced"/>
</dbReference>
<evidence type="ECO:0000313" key="2">
    <source>
        <dbReference type="EMBL" id="CAG1833487.1"/>
    </source>
</evidence>
<keyword evidence="4" id="KW-1185">Reference proteome</keyword>
<dbReference type="AlphaFoldDB" id="A0A804KDL6"/>
<evidence type="ECO:0000313" key="3">
    <source>
        <dbReference type="EnsemblPlants" id="Ma08_p33310.1"/>
    </source>
</evidence>
<organism evidence="3 4">
    <name type="scientific">Musa acuminata subsp. malaccensis</name>
    <name type="common">Wild banana</name>
    <name type="synonym">Musa malaccensis</name>
    <dbReference type="NCBI Taxonomy" id="214687"/>
    <lineage>
        <taxon>Eukaryota</taxon>
        <taxon>Viridiplantae</taxon>
        <taxon>Streptophyta</taxon>
        <taxon>Embryophyta</taxon>
        <taxon>Tracheophyta</taxon>
        <taxon>Spermatophyta</taxon>
        <taxon>Magnoliopsida</taxon>
        <taxon>Liliopsida</taxon>
        <taxon>Zingiberales</taxon>
        <taxon>Musaceae</taxon>
        <taxon>Musa</taxon>
    </lineage>
</organism>
<feature type="region of interest" description="Disordered" evidence="1">
    <location>
        <begin position="47"/>
        <end position="66"/>
    </location>
</feature>
<dbReference type="EnsemblPlants" id="Ma08_t33310.1">
    <property type="protein sequence ID" value="Ma08_p33310.1"/>
    <property type="gene ID" value="Ma08_g33310"/>
</dbReference>
<feature type="compositionally biased region" description="Basic residues" evidence="1">
    <location>
        <begin position="55"/>
        <end position="64"/>
    </location>
</feature>
<evidence type="ECO:0000313" key="4">
    <source>
        <dbReference type="Proteomes" id="UP000012960"/>
    </source>
</evidence>
<sequence length="129" mass="14523">MPAGLQRHGDALPGRCHRQLPPGVQGGCQGCRRLHLGQFLGRLIPQPAPRERRVGRGRLRHRGREQRPLGRPCSLLECLQHAGAESLPERGNTLLHARLLPSNRNRHRSLRLTVGAVMRHLLPVLPQRR</sequence>
<dbReference type="InParanoid" id="A0A804KDL6"/>
<dbReference type="EMBL" id="HG996472">
    <property type="protein sequence ID" value="CAG1833487.1"/>
    <property type="molecule type" value="Genomic_DNA"/>
</dbReference>
<proteinExistence type="predicted"/>
<accession>A0A804KDL6</accession>
<gene>
    <name evidence="2" type="ORF">GSMUA_94080.1</name>
</gene>
<dbReference type="Gramene" id="Ma08_t33310.1">
    <property type="protein sequence ID" value="Ma08_p33310.1"/>
    <property type="gene ID" value="Ma08_g33310"/>
</dbReference>